<accession>A0A1G6WP86</accession>
<keyword evidence="3" id="KW-1185">Reference proteome</keyword>
<keyword evidence="1" id="KW-0472">Membrane</keyword>
<sequence length="514" mass="58120">MTSKVDTTDIKIGEQVKFTVTVEADSTAQVIFPEGQTFSPLETVEAFATDTTRKNDRMTLQKIYALTQFDSGAYKLPTQRIEINGKGFFTDSAMVNVANVAVDTLAQKMYDIKPLMEVQKSRSELWMWVLGILLGLAVIGGLLYWFVFRKKPLSEEEKVALLPAYDRALLELKRLENSKYLIQDEYKQYYSELTDIVRLYLEEDVHVSAMESTTDELIGKLEMLRDAGELKLEDDTLKQFKRILQTADLVKFAKSRPESSIAQNDRNAIEEIVTKTHDALPEPTLEELMEQEEYKEEQAHKQQRRKIIIAAAAVIGFLLIATGIAVNQYGFAPVKDSVFGHPTKTLLEGEWIASTYGYPPISLETPKVLKRQKREIPPEQKANINELQVFRYESADGLFSISAVSTLLSQDTEPDYEKSIDAFVKNMESRGAKNIITKDEEFTTVTGVKGVKVYGSAKFAVTDSKEPVQGKYSLLLFGGKGFQQQVMLTWRDGDTYAEQIVERILNTVEVKTEV</sequence>
<organism evidence="2 3">
    <name type="scientific">Pricia antarctica</name>
    <dbReference type="NCBI Taxonomy" id="641691"/>
    <lineage>
        <taxon>Bacteria</taxon>
        <taxon>Pseudomonadati</taxon>
        <taxon>Bacteroidota</taxon>
        <taxon>Flavobacteriia</taxon>
        <taxon>Flavobacteriales</taxon>
        <taxon>Flavobacteriaceae</taxon>
        <taxon>Pricia</taxon>
    </lineage>
</organism>
<keyword evidence="1" id="KW-0812">Transmembrane</keyword>
<dbReference type="Proteomes" id="UP000199109">
    <property type="component" value="Unassembled WGS sequence"/>
</dbReference>
<feature type="transmembrane region" description="Helical" evidence="1">
    <location>
        <begin position="125"/>
        <end position="148"/>
    </location>
</feature>
<dbReference type="STRING" id="641691.SAMN05421636_101378"/>
<dbReference type="EMBL" id="FNAO01000001">
    <property type="protein sequence ID" value="SDD67483.1"/>
    <property type="molecule type" value="Genomic_DNA"/>
</dbReference>
<reference evidence="2 3" key="1">
    <citation type="submission" date="2016-10" db="EMBL/GenBank/DDBJ databases">
        <authorList>
            <person name="de Groot N.N."/>
        </authorList>
    </citation>
    <scope>NUCLEOTIDE SEQUENCE [LARGE SCALE GENOMIC DNA]</scope>
    <source>
        <strain evidence="2 3">DSM 23421</strain>
    </source>
</reference>
<protein>
    <recommendedName>
        <fullName evidence="4">DUF4381 domain-containing protein</fullName>
    </recommendedName>
</protein>
<evidence type="ECO:0000313" key="2">
    <source>
        <dbReference type="EMBL" id="SDD67483.1"/>
    </source>
</evidence>
<proteinExistence type="predicted"/>
<dbReference type="AlphaFoldDB" id="A0A1G6WP86"/>
<name>A0A1G6WP86_9FLAO</name>
<evidence type="ECO:0000313" key="3">
    <source>
        <dbReference type="Proteomes" id="UP000199109"/>
    </source>
</evidence>
<evidence type="ECO:0008006" key="4">
    <source>
        <dbReference type="Google" id="ProtNLM"/>
    </source>
</evidence>
<keyword evidence="1" id="KW-1133">Transmembrane helix</keyword>
<feature type="transmembrane region" description="Helical" evidence="1">
    <location>
        <begin position="307"/>
        <end position="326"/>
    </location>
</feature>
<evidence type="ECO:0000256" key="1">
    <source>
        <dbReference type="SAM" id="Phobius"/>
    </source>
</evidence>
<gene>
    <name evidence="2" type="ORF">SAMN05421636_101378</name>
</gene>